<dbReference type="AlphaFoldDB" id="A0A8X6PUA0"/>
<comment type="caution">
    <text evidence="1">The sequence shown here is derived from an EMBL/GenBank/DDBJ whole genome shotgun (WGS) entry which is preliminary data.</text>
</comment>
<keyword evidence="2" id="KW-1185">Reference proteome</keyword>
<reference evidence="1" key="1">
    <citation type="submission" date="2020-08" db="EMBL/GenBank/DDBJ databases">
        <title>Multicomponent nature underlies the extraordinary mechanical properties of spider dragline silk.</title>
        <authorList>
            <person name="Kono N."/>
            <person name="Nakamura H."/>
            <person name="Mori M."/>
            <person name="Yoshida Y."/>
            <person name="Ohtoshi R."/>
            <person name="Malay A.D."/>
            <person name="Moran D.A.P."/>
            <person name="Tomita M."/>
            <person name="Numata K."/>
            <person name="Arakawa K."/>
        </authorList>
    </citation>
    <scope>NUCLEOTIDE SEQUENCE</scope>
</reference>
<gene>
    <name evidence="1" type="ORF">NPIL_582471</name>
</gene>
<proteinExistence type="predicted"/>
<dbReference type="Proteomes" id="UP000887013">
    <property type="component" value="Unassembled WGS sequence"/>
</dbReference>
<evidence type="ECO:0000313" key="1">
    <source>
        <dbReference type="EMBL" id="GFT89896.1"/>
    </source>
</evidence>
<protein>
    <submittedName>
        <fullName evidence="1">Uncharacterized protein</fullName>
    </submittedName>
</protein>
<dbReference type="EMBL" id="BMAW01024870">
    <property type="protein sequence ID" value="GFT89896.1"/>
    <property type="molecule type" value="Genomic_DNA"/>
</dbReference>
<accession>A0A8X6PUA0</accession>
<evidence type="ECO:0000313" key="2">
    <source>
        <dbReference type="Proteomes" id="UP000887013"/>
    </source>
</evidence>
<organism evidence="1 2">
    <name type="scientific">Nephila pilipes</name>
    <name type="common">Giant wood spider</name>
    <name type="synonym">Nephila maculata</name>
    <dbReference type="NCBI Taxonomy" id="299642"/>
    <lineage>
        <taxon>Eukaryota</taxon>
        <taxon>Metazoa</taxon>
        <taxon>Ecdysozoa</taxon>
        <taxon>Arthropoda</taxon>
        <taxon>Chelicerata</taxon>
        <taxon>Arachnida</taxon>
        <taxon>Araneae</taxon>
        <taxon>Araneomorphae</taxon>
        <taxon>Entelegynae</taxon>
        <taxon>Araneoidea</taxon>
        <taxon>Nephilidae</taxon>
        <taxon>Nephila</taxon>
    </lineage>
</organism>
<sequence>MRYNSGNKNYAADVLSRISEVYLFQNSDYAGMGLAQSLDGELSASRRGRVGRSETDGSKHFYDTSSGSTLPYFLPIGFEGNFLMRCNTYHILVLKHMTGVKD</sequence>
<name>A0A8X6PUA0_NEPPI</name>